<gene>
    <name evidence="3" type="ORF">LCGC14_0631490</name>
</gene>
<protein>
    <recommendedName>
        <fullName evidence="2">EfeO-type cupredoxin-like domain-containing protein</fullName>
    </recommendedName>
</protein>
<dbReference type="AlphaFoldDB" id="A0A0F9R1S7"/>
<keyword evidence="1" id="KW-1133">Transmembrane helix</keyword>
<evidence type="ECO:0000259" key="2">
    <source>
        <dbReference type="Pfam" id="PF13473"/>
    </source>
</evidence>
<keyword evidence="1" id="KW-0472">Membrane</keyword>
<dbReference type="EMBL" id="LAZR01001107">
    <property type="protein sequence ID" value="KKN50570.1"/>
    <property type="molecule type" value="Genomic_DNA"/>
</dbReference>
<evidence type="ECO:0000313" key="3">
    <source>
        <dbReference type="EMBL" id="KKN50570.1"/>
    </source>
</evidence>
<accession>A0A0F9R1S7</accession>
<comment type="caution">
    <text evidence="3">The sequence shown here is derived from an EMBL/GenBank/DDBJ whole genome shotgun (WGS) entry which is preliminary data.</text>
</comment>
<dbReference type="InterPro" id="IPR008972">
    <property type="entry name" value="Cupredoxin"/>
</dbReference>
<keyword evidence="1" id="KW-0812">Transmembrane</keyword>
<dbReference type="InterPro" id="IPR028096">
    <property type="entry name" value="EfeO_Cupredoxin"/>
</dbReference>
<dbReference type="Pfam" id="PF13473">
    <property type="entry name" value="Cupredoxin_1"/>
    <property type="match status" value="1"/>
</dbReference>
<dbReference type="Gene3D" id="2.60.40.420">
    <property type="entry name" value="Cupredoxins - blue copper proteins"/>
    <property type="match status" value="1"/>
</dbReference>
<feature type="domain" description="EfeO-type cupredoxin-like" evidence="2">
    <location>
        <begin position="12"/>
        <end position="116"/>
    </location>
</feature>
<dbReference type="SUPFAM" id="SSF49503">
    <property type="entry name" value="Cupredoxins"/>
    <property type="match status" value="1"/>
</dbReference>
<sequence length="117" mass="12994">MLMINIGGALLIAAIIYWFWLYKPEQTQSDDNKVTIVVDNGVYKPGHIKVAANKEVVLTFDRKDSAPCAETVVFPQLDISKTLAMGDGNTVKLPALEAGEYDFHCQMQMYKGKLVAQ</sequence>
<feature type="transmembrane region" description="Helical" evidence="1">
    <location>
        <begin position="6"/>
        <end position="22"/>
    </location>
</feature>
<name>A0A0F9R1S7_9ZZZZ</name>
<proteinExistence type="predicted"/>
<evidence type="ECO:0000256" key="1">
    <source>
        <dbReference type="SAM" id="Phobius"/>
    </source>
</evidence>
<organism evidence="3">
    <name type="scientific">marine sediment metagenome</name>
    <dbReference type="NCBI Taxonomy" id="412755"/>
    <lineage>
        <taxon>unclassified sequences</taxon>
        <taxon>metagenomes</taxon>
        <taxon>ecological metagenomes</taxon>
    </lineage>
</organism>
<reference evidence="3" key="1">
    <citation type="journal article" date="2015" name="Nature">
        <title>Complex archaea that bridge the gap between prokaryotes and eukaryotes.</title>
        <authorList>
            <person name="Spang A."/>
            <person name="Saw J.H."/>
            <person name="Jorgensen S.L."/>
            <person name="Zaremba-Niedzwiedzka K."/>
            <person name="Martijn J."/>
            <person name="Lind A.E."/>
            <person name="van Eijk R."/>
            <person name="Schleper C."/>
            <person name="Guy L."/>
            <person name="Ettema T.J."/>
        </authorList>
    </citation>
    <scope>NUCLEOTIDE SEQUENCE</scope>
</reference>